<evidence type="ECO:0000256" key="2">
    <source>
        <dbReference type="ARBA" id="ARBA00012251"/>
    </source>
</evidence>
<sequence length="701" mass="79949">MSNKESQKDELCVLESIYNEEEIQTYEENGRLGGQFYAHVDLPEGFKIVFRDLRKEDSSLEELPLKYLPPLNLHFSLPCDYPSHSSPTYTLSCQWLQNSKLMLLYKKLEEIWKENEGMEVLFLWTQFLKEDSLKFLKITDILDVSSLETTYKEYEEFQQAMKACHLEEREEKKNENSEDSKVNVPSKTSNTLTTCANVVQYPRRKQRGRSGWGRRDRVVGQHKQEGDRVFEIKTEKCALKESETVTANSQNTGTVHNNSCNSVSFFNSNNQRTGNWAHRKYHRGNYGKGYSSYYNRSAGRGNNRKFSGYSRGASSNSNDQIVLNSQAPFKDNEDHKTSSKCDNLVDRHCNNKREAVNMRCAPLDCVVGMQKKDTEVTLNGVAEETTSGTAGVRRKHDSESAMSIVNGRRISDVPTRPRMSVVQLLKEYSEARHRTEFSRNFYSCKICFQDKQGSQCTCFEGCGHVFCKSCVAEYFEVRIKDGSVKNICCPEENCTSEAVPSQVQELVSAELFSRYDSVLLSALLDTMEDVLYCPRPVCQYPVALEPGEKMATCPSCGYAFCIYCKMVYHGIEPCRFRSNEKRRLVEEYCNASEERRLQMEQRYGKKQLQALVDTSLSETWLFNNSKKCPSCTAAIEGFMSPCTSPRAPQPPKTKPVPVFGTLGISDPAAPCSNAENLILQCQHCRNLKSHIPNYFHMSSTE</sequence>
<keyword evidence="6 9" id="KW-0863">Zinc-finger</keyword>
<dbReference type="Gene3D" id="3.10.110.10">
    <property type="entry name" value="Ubiquitin Conjugating Enzyme"/>
    <property type="match status" value="1"/>
</dbReference>
<dbReference type="Pfam" id="PF05773">
    <property type="entry name" value="RWD"/>
    <property type="match status" value="1"/>
</dbReference>
<dbReference type="OrthoDB" id="69641at2759"/>
<evidence type="ECO:0000256" key="8">
    <source>
        <dbReference type="ARBA" id="ARBA00022833"/>
    </source>
</evidence>
<evidence type="ECO:0000259" key="11">
    <source>
        <dbReference type="PROSITE" id="PS50089"/>
    </source>
</evidence>
<dbReference type="PROSITE" id="PS50908">
    <property type="entry name" value="RWD"/>
    <property type="match status" value="1"/>
</dbReference>
<dbReference type="EMBL" id="BLKM01003820">
    <property type="protein sequence ID" value="GFG29768.1"/>
    <property type="molecule type" value="Genomic_DNA"/>
</dbReference>
<keyword evidence="7" id="KW-0833">Ubl conjugation pathway</keyword>
<evidence type="ECO:0000256" key="3">
    <source>
        <dbReference type="ARBA" id="ARBA00022679"/>
    </source>
</evidence>
<dbReference type="CDD" id="cd16628">
    <property type="entry name" value="RING-HC_RBR_RNF14"/>
    <property type="match status" value="1"/>
</dbReference>
<dbReference type="PROSITE" id="PS50089">
    <property type="entry name" value="ZF_RING_2"/>
    <property type="match status" value="1"/>
</dbReference>
<dbReference type="Pfam" id="PF01485">
    <property type="entry name" value="IBR"/>
    <property type="match status" value="1"/>
</dbReference>
<evidence type="ECO:0000256" key="10">
    <source>
        <dbReference type="SAM" id="MobiDB-lite"/>
    </source>
</evidence>
<dbReference type="Gene3D" id="2.20.25.20">
    <property type="match status" value="1"/>
</dbReference>
<keyword evidence="5" id="KW-0677">Repeat</keyword>
<feature type="region of interest" description="Disordered" evidence="10">
    <location>
        <begin position="167"/>
        <end position="188"/>
    </location>
</feature>
<feature type="compositionally biased region" description="Basic and acidic residues" evidence="10">
    <location>
        <begin position="167"/>
        <end position="181"/>
    </location>
</feature>
<evidence type="ECO:0000256" key="4">
    <source>
        <dbReference type="ARBA" id="ARBA00022723"/>
    </source>
</evidence>
<dbReference type="CDD" id="cd23820">
    <property type="entry name" value="RWD_RNF14"/>
    <property type="match status" value="1"/>
</dbReference>
<dbReference type="SUPFAM" id="SSF57850">
    <property type="entry name" value="RING/U-box"/>
    <property type="match status" value="2"/>
</dbReference>
<evidence type="ECO:0000259" key="13">
    <source>
        <dbReference type="PROSITE" id="PS51873"/>
    </source>
</evidence>
<feature type="domain" description="RING-type" evidence="11">
    <location>
        <begin position="444"/>
        <end position="493"/>
    </location>
</feature>
<keyword evidence="15" id="KW-1185">Reference proteome</keyword>
<dbReference type="PROSITE" id="PS00518">
    <property type="entry name" value="ZF_RING_1"/>
    <property type="match status" value="1"/>
</dbReference>
<evidence type="ECO:0000256" key="1">
    <source>
        <dbReference type="ARBA" id="ARBA00001798"/>
    </source>
</evidence>
<dbReference type="FunFam" id="3.30.40.10:FF:000137">
    <property type="entry name" value="RanBP-type and C3HC4-type zinc finger-containing protein 1"/>
    <property type="match status" value="1"/>
</dbReference>
<evidence type="ECO:0000259" key="12">
    <source>
        <dbReference type="PROSITE" id="PS50908"/>
    </source>
</evidence>
<dbReference type="Proteomes" id="UP000502823">
    <property type="component" value="Unassembled WGS sequence"/>
</dbReference>
<evidence type="ECO:0000256" key="7">
    <source>
        <dbReference type="ARBA" id="ARBA00022786"/>
    </source>
</evidence>
<feature type="domain" description="RING-type" evidence="13">
    <location>
        <begin position="440"/>
        <end position="694"/>
    </location>
</feature>
<dbReference type="AlphaFoldDB" id="A0A6L2PH57"/>
<name>A0A6L2PH57_COPFO</name>
<dbReference type="SUPFAM" id="SSF54495">
    <property type="entry name" value="UBC-like"/>
    <property type="match status" value="1"/>
</dbReference>
<gene>
    <name evidence="14" type="ORF">Cfor_03337</name>
</gene>
<comment type="catalytic activity">
    <reaction evidence="1">
        <text>[E2 ubiquitin-conjugating enzyme]-S-ubiquitinyl-L-cysteine + [acceptor protein]-L-lysine = [E2 ubiquitin-conjugating enzyme]-L-cysteine + [acceptor protein]-N(6)-ubiquitinyl-L-lysine.</text>
        <dbReference type="EC" id="2.3.2.31"/>
    </reaction>
</comment>
<reference evidence="15" key="1">
    <citation type="submission" date="2020-01" db="EMBL/GenBank/DDBJ databases">
        <title>Draft genome sequence of the Termite Coptotermes fromosanus.</title>
        <authorList>
            <person name="Itakura S."/>
            <person name="Yosikawa Y."/>
            <person name="Umezawa K."/>
        </authorList>
    </citation>
    <scope>NUCLEOTIDE SEQUENCE [LARGE SCALE GENOMIC DNA]</scope>
</reference>
<dbReference type="GO" id="GO:0016567">
    <property type="term" value="P:protein ubiquitination"/>
    <property type="evidence" value="ECO:0007669"/>
    <property type="project" value="InterPro"/>
</dbReference>
<dbReference type="InterPro" id="IPR002867">
    <property type="entry name" value="IBR_dom"/>
</dbReference>
<accession>A0A6L2PH57</accession>
<proteinExistence type="predicted"/>
<dbReference type="InterPro" id="IPR013083">
    <property type="entry name" value="Znf_RING/FYVE/PHD"/>
</dbReference>
<dbReference type="CDD" id="cd20341">
    <property type="entry name" value="BRcat_RBR_RNF14"/>
    <property type="match status" value="1"/>
</dbReference>
<comment type="caution">
    <text evidence="14">The sequence shown here is derived from an EMBL/GenBank/DDBJ whole genome shotgun (WGS) entry which is preliminary data.</text>
</comment>
<dbReference type="PROSITE" id="PS51873">
    <property type="entry name" value="TRIAD"/>
    <property type="match status" value="1"/>
</dbReference>
<evidence type="ECO:0000256" key="6">
    <source>
        <dbReference type="ARBA" id="ARBA00022771"/>
    </source>
</evidence>
<evidence type="ECO:0000313" key="14">
    <source>
        <dbReference type="EMBL" id="GFG29768.1"/>
    </source>
</evidence>
<dbReference type="PANTHER" id="PTHR11685">
    <property type="entry name" value="RBR FAMILY RING FINGER AND IBR DOMAIN-CONTAINING"/>
    <property type="match status" value="1"/>
</dbReference>
<dbReference type="InterPro" id="IPR031128">
    <property type="entry name" value="RNF14_RING-HC_Zfn"/>
</dbReference>
<dbReference type="SMART" id="SM00591">
    <property type="entry name" value="RWD"/>
    <property type="match status" value="1"/>
</dbReference>
<dbReference type="InterPro" id="IPR031127">
    <property type="entry name" value="E3_UB_ligase_RBR"/>
</dbReference>
<dbReference type="InterPro" id="IPR001841">
    <property type="entry name" value="Znf_RING"/>
</dbReference>
<organism evidence="14 15">
    <name type="scientific">Coptotermes formosanus</name>
    <name type="common">Formosan subterranean termite</name>
    <dbReference type="NCBI Taxonomy" id="36987"/>
    <lineage>
        <taxon>Eukaryota</taxon>
        <taxon>Metazoa</taxon>
        <taxon>Ecdysozoa</taxon>
        <taxon>Arthropoda</taxon>
        <taxon>Hexapoda</taxon>
        <taxon>Insecta</taxon>
        <taxon>Pterygota</taxon>
        <taxon>Neoptera</taxon>
        <taxon>Polyneoptera</taxon>
        <taxon>Dictyoptera</taxon>
        <taxon>Blattodea</taxon>
        <taxon>Blattoidea</taxon>
        <taxon>Termitoidae</taxon>
        <taxon>Rhinotermitidae</taxon>
        <taxon>Coptotermes</taxon>
    </lineage>
</organism>
<evidence type="ECO:0000256" key="5">
    <source>
        <dbReference type="ARBA" id="ARBA00022737"/>
    </source>
</evidence>
<keyword evidence="3" id="KW-0808">Transferase</keyword>
<dbReference type="SMART" id="SM00647">
    <property type="entry name" value="IBR"/>
    <property type="match status" value="1"/>
</dbReference>
<evidence type="ECO:0000313" key="15">
    <source>
        <dbReference type="Proteomes" id="UP000502823"/>
    </source>
</evidence>
<evidence type="ECO:0000256" key="9">
    <source>
        <dbReference type="PROSITE-ProRule" id="PRU00175"/>
    </source>
</evidence>
<dbReference type="InterPro" id="IPR016135">
    <property type="entry name" value="UBQ-conjugating_enzyme/RWD"/>
</dbReference>
<keyword evidence="4" id="KW-0479">Metal-binding</keyword>
<dbReference type="GO" id="GO:0061630">
    <property type="term" value="F:ubiquitin protein ligase activity"/>
    <property type="evidence" value="ECO:0007669"/>
    <property type="project" value="UniProtKB-EC"/>
</dbReference>
<dbReference type="InterPro" id="IPR006575">
    <property type="entry name" value="RWD_dom"/>
</dbReference>
<dbReference type="InParanoid" id="A0A6L2PH57"/>
<dbReference type="EC" id="2.3.2.31" evidence="2"/>
<dbReference type="InterPro" id="IPR017907">
    <property type="entry name" value="Znf_RING_CS"/>
</dbReference>
<keyword evidence="8" id="KW-0862">Zinc</keyword>
<dbReference type="GO" id="GO:0008270">
    <property type="term" value="F:zinc ion binding"/>
    <property type="evidence" value="ECO:0007669"/>
    <property type="project" value="UniProtKB-KW"/>
</dbReference>
<feature type="domain" description="RWD" evidence="12">
    <location>
        <begin position="9"/>
        <end position="135"/>
    </location>
</feature>
<dbReference type="InterPro" id="IPR044066">
    <property type="entry name" value="TRIAD_supradom"/>
</dbReference>
<dbReference type="Gene3D" id="3.30.40.10">
    <property type="entry name" value="Zinc/RING finger domain, C3HC4 (zinc finger)"/>
    <property type="match status" value="1"/>
</dbReference>
<protein>
    <recommendedName>
        <fullName evidence="2">RBR-type E3 ubiquitin transferase</fullName>
        <ecNumber evidence="2">2.3.2.31</ecNumber>
    </recommendedName>
</protein>